<evidence type="ECO:0000256" key="3">
    <source>
        <dbReference type="ARBA" id="ARBA00019052"/>
    </source>
</evidence>
<dbReference type="GO" id="GO:0016607">
    <property type="term" value="C:nuclear speck"/>
    <property type="evidence" value="ECO:0007669"/>
    <property type="project" value="UniProtKB-SubCell"/>
</dbReference>
<dbReference type="PANTHER" id="PTHR10270:SF161">
    <property type="entry name" value="SEX-DETERMINING REGION Y PROTEIN"/>
    <property type="match status" value="1"/>
</dbReference>
<dbReference type="InterPro" id="IPR050140">
    <property type="entry name" value="SRY-related_HMG-box_TF-like"/>
</dbReference>
<dbReference type="GO" id="GO:0001228">
    <property type="term" value="F:DNA-binding transcription activator activity, RNA polymerase II-specific"/>
    <property type="evidence" value="ECO:0007669"/>
    <property type="project" value="TreeGrafter"/>
</dbReference>
<accession>A0A9N9TDB5</accession>
<feature type="domain" description="HMG box" evidence="14">
    <location>
        <begin position="29"/>
        <end position="97"/>
    </location>
</feature>
<dbReference type="GO" id="GO:0005516">
    <property type="term" value="F:calmodulin binding"/>
    <property type="evidence" value="ECO:0007669"/>
    <property type="project" value="UniProtKB-KW"/>
</dbReference>
<dbReference type="SMART" id="SM00398">
    <property type="entry name" value="HMG"/>
    <property type="match status" value="1"/>
</dbReference>
<dbReference type="Gene3D" id="1.10.30.10">
    <property type="entry name" value="High mobility group box domain"/>
    <property type="match status" value="1"/>
</dbReference>
<keyword evidence="9" id="KW-0804">Transcription</keyword>
<evidence type="ECO:0000313" key="16">
    <source>
        <dbReference type="Proteomes" id="UP001153712"/>
    </source>
</evidence>
<dbReference type="InterPro" id="IPR009071">
    <property type="entry name" value="HMG_box_dom"/>
</dbReference>
<keyword evidence="16" id="KW-1185">Reference proteome</keyword>
<dbReference type="Pfam" id="PF00505">
    <property type="entry name" value="HMG_box"/>
    <property type="match status" value="1"/>
</dbReference>
<dbReference type="PROSITE" id="PS50118">
    <property type="entry name" value="HMG_BOX_2"/>
    <property type="match status" value="1"/>
</dbReference>
<evidence type="ECO:0000256" key="11">
    <source>
        <dbReference type="ARBA" id="ARBA00045821"/>
    </source>
</evidence>
<keyword evidence="6" id="KW-0726">Sexual differentiation</keyword>
<feature type="compositionally biased region" description="Polar residues" evidence="13">
    <location>
        <begin position="291"/>
        <end position="307"/>
    </location>
</feature>
<evidence type="ECO:0000256" key="10">
    <source>
        <dbReference type="ARBA" id="ARBA00032498"/>
    </source>
</evidence>
<evidence type="ECO:0000256" key="5">
    <source>
        <dbReference type="ARBA" id="ARBA00022860"/>
    </source>
</evidence>
<keyword evidence="8" id="KW-0010">Activator</keyword>
<feature type="region of interest" description="Disordered" evidence="13">
    <location>
        <begin position="290"/>
        <end position="329"/>
    </location>
</feature>
<evidence type="ECO:0000256" key="9">
    <source>
        <dbReference type="ARBA" id="ARBA00023163"/>
    </source>
</evidence>
<evidence type="ECO:0000256" key="6">
    <source>
        <dbReference type="ARBA" id="ARBA00022928"/>
    </source>
</evidence>
<comment type="similarity">
    <text evidence="2">Belongs to the SRY family.</text>
</comment>
<keyword evidence="12" id="KW-0539">Nucleus</keyword>
<dbReference type="InterPro" id="IPR036910">
    <property type="entry name" value="HMG_box_dom_sf"/>
</dbReference>
<dbReference type="GO" id="GO:0030154">
    <property type="term" value="P:cell differentiation"/>
    <property type="evidence" value="ECO:0007669"/>
    <property type="project" value="UniProtKB-KW"/>
</dbReference>
<sequence length="460" mass="51703">MTNNLFNYSIKIENEELSYSPNVCSASKIPRPPNAFMLYATENRKVMSHKYPADSNKVISKKLGSNWKNLGTDEKNKYFEKARVLALEHKVKYPHYVYNPKEARLRKAMREATSRNRSIGTSPMLQRPNACRAGATWGTPGTPASAAAAPPPHGPHEEPLIIQPPLGQGMRGPGLDSPCFSMSTPGGYAVKMHQDSPPPAPSPAVHPSYMQPNPLMQLQQQTEMWHNYQEDLRPRSSGNPYMMPDMQSPYHHHQPSPPLSTPSPLMMDQHRQTPGHSIHPINAISMPITPPHSNSIMPMTPPHSNDSLPPDEPLQLNEKPPQAENREPEYGLGQCQQDEAKLKKIPFCICQKNLSCKNTLYLPLSCSNFCASPDLYSNNLDYQKEYIAKYFHGLPEYEVHNFRAEDGLCFPYASRITFGHEHDVPGGEDCPQLSFLKTDVGFVPLTFDANYSDYWSAFKC</sequence>
<dbReference type="PANTHER" id="PTHR10270">
    <property type="entry name" value="SOX TRANSCRIPTION FACTOR"/>
    <property type="match status" value="1"/>
</dbReference>
<dbReference type="Proteomes" id="UP001153712">
    <property type="component" value="Chromosome 11"/>
</dbReference>
<comment type="function">
    <text evidence="11">Transcriptional regulator that controls a genetic switch in male development. It is necessary and sufficient for initiating male sex determination by directing the development of supporting cell precursors (pre-Sertoli cells) as Sertoli rather than granulosa cells. Involved in different aspects of gene regulation including promoter activation or repression. Binds to the DNA consensus sequence 5'-[AT]AACAA[AT]-3'. SRY HMG box recognizes DNA by partial intercalation in the minor groove and promotes DNA bending. Also involved in pre-mRNA splicing. In male adult brain involved in the maintenance of motor functions of dopaminergic neurons.</text>
</comment>
<feature type="region of interest" description="Disordered" evidence="13">
    <location>
        <begin position="233"/>
        <end position="273"/>
    </location>
</feature>
<gene>
    <name evidence="15" type="ORF">PHYEVI_LOCUS2327</name>
</gene>
<proteinExistence type="inferred from homology"/>
<evidence type="ECO:0000256" key="2">
    <source>
        <dbReference type="ARBA" id="ARBA00005998"/>
    </source>
</evidence>
<evidence type="ECO:0000256" key="8">
    <source>
        <dbReference type="ARBA" id="ARBA00023159"/>
    </source>
</evidence>
<feature type="DNA-binding region" description="HMG box" evidence="12">
    <location>
        <begin position="29"/>
        <end position="97"/>
    </location>
</feature>
<protein>
    <recommendedName>
        <fullName evidence="3">Sex-determining region Y protein</fullName>
    </recommendedName>
    <alternativeName>
        <fullName evidence="10">Testis-determining factor</fullName>
    </alternativeName>
</protein>
<organism evidence="15 16">
    <name type="scientific">Phyllotreta striolata</name>
    <name type="common">Striped flea beetle</name>
    <name type="synonym">Crioceris striolata</name>
    <dbReference type="NCBI Taxonomy" id="444603"/>
    <lineage>
        <taxon>Eukaryota</taxon>
        <taxon>Metazoa</taxon>
        <taxon>Ecdysozoa</taxon>
        <taxon>Arthropoda</taxon>
        <taxon>Hexapoda</taxon>
        <taxon>Insecta</taxon>
        <taxon>Pterygota</taxon>
        <taxon>Neoptera</taxon>
        <taxon>Endopterygota</taxon>
        <taxon>Coleoptera</taxon>
        <taxon>Polyphaga</taxon>
        <taxon>Cucujiformia</taxon>
        <taxon>Chrysomeloidea</taxon>
        <taxon>Chrysomelidae</taxon>
        <taxon>Galerucinae</taxon>
        <taxon>Alticini</taxon>
        <taxon>Phyllotreta</taxon>
    </lineage>
</organism>
<evidence type="ECO:0000256" key="4">
    <source>
        <dbReference type="ARBA" id="ARBA00022782"/>
    </source>
</evidence>
<dbReference type="OrthoDB" id="6247875at2759"/>
<dbReference type="AlphaFoldDB" id="A0A9N9TDB5"/>
<keyword evidence="5" id="KW-0112">Calmodulin-binding</keyword>
<dbReference type="GO" id="GO:0007548">
    <property type="term" value="P:sex differentiation"/>
    <property type="evidence" value="ECO:0007669"/>
    <property type="project" value="UniProtKB-KW"/>
</dbReference>
<evidence type="ECO:0000256" key="12">
    <source>
        <dbReference type="PROSITE-ProRule" id="PRU00267"/>
    </source>
</evidence>
<keyword evidence="4" id="KW-0221">Differentiation</keyword>
<dbReference type="SUPFAM" id="SSF47095">
    <property type="entry name" value="HMG-box"/>
    <property type="match status" value="1"/>
</dbReference>
<name>A0A9N9TDB5_PHYSR</name>
<evidence type="ECO:0000256" key="13">
    <source>
        <dbReference type="SAM" id="MobiDB-lite"/>
    </source>
</evidence>
<evidence type="ECO:0000313" key="15">
    <source>
        <dbReference type="EMBL" id="CAG9855892.1"/>
    </source>
</evidence>
<reference evidence="15" key="1">
    <citation type="submission" date="2022-01" db="EMBL/GenBank/DDBJ databases">
        <authorList>
            <person name="King R."/>
        </authorList>
    </citation>
    <scope>NUCLEOTIDE SEQUENCE</scope>
</reference>
<evidence type="ECO:0000256" key="7">
    <source>
        <dbReference type="ARBA" id="ARBA00023125"/>
    </source>
</evidence>
<evidence type="ECO:0000256" key="1">
    <source>
        <dbReference type="ARBA" id="ARBA00004324"/>
    </source>
</evidence>
<evidence type="ECO:0000259" key="14">
    <source>
        <dbReference type="PROSITE" id="PS50118"/>
    </source>
</evidence>
<keyword evidence="7 12" id="KW-0238">DNA-binding</keyword>
<comment type="subcellular location">
    <subcellularLocation>
        <location evidence="1">Nucleus speckle</location>
    </subcellularLocation>
</comment>
<dbReference type="EMBL" id="OU900104">
    <property type="protein sequence ID" value="CAG9855892.1"/>
    <property type="molecule type" value="Genomic_DNA"/>
</dbReference>
<dbReference type="GO" id="GO:0000978">
    <property type="term" value="F:RNA polymerase II cis-regulatory region sequence-specific DNA binding"/>
    <property type="evidence" value="ECO:0007669"/>
    <property type="project" value="TreeGrafter"/>
</dbReference>